<reference evidence="4" key="3">
    <citation type="submission" date="2025-09" db="UniProtKB">
        <authorList>
            <consortium name="Ensembl"/>
        </authorList>
    </citation>
    <scope>IDENTIFICATION</scope>
</reference>
<keyword evidence="2" id="KW-0732">Signal</keyword>
<dbReference type="OrthoDB" id="9422899at2759"/>
<proteinExistence type="predicted"/>
<gene>
    <name evidence="4" type="primary">LOC108933850</name>
</gene>
<dbReference type="GO" id="GO:0016812">
    <property type="term" value="F:hydrolase activity, acting on carbon-nitrogen (but not peptide) bonds, in cyclic amides"/>
    <property type="evidence" value="ECO:0007669"/>
    <property type="project" value="InterPro"/>
</dbReference>
<dbReference type="InterPro" id="IPR007110">
    <property type="entry name" value="Ig-like_dom"/>
</dbReference>
<keyword evidence="5" id="KW-1185">Reference proteome</keyword>
<keyword evidence="1" id="KW-0472">Membrane</keyword>
<evidence type="ECO:0000256" key="2">
    <source>
        <dbReference type="SAM" id="SignalP"/>
    </source>
</evidence>
<evidence type="ECO:0000256" key="1">
    <source>
        <dbReference type="SAM" id="Phobius"/>
    </source>
</evidence>
<dbReference type="Gene3D" id="2.60.40.10">
    <property type="entry name" value="Immunoglobulins"/>
    <property type="match status" value="1"/>
</dbReference>
<dbReference type="Pfam" id="PF07686">
    <property type="entry name" value="V-set"/>
    <property type="match status" value="1"/>
</dbReference>
<dbReference type="InterPro" id="IPR013783">
    <property type="entry name" value="Ig-like_fold"/>
</dbReference>
<feature type="chain" id="PRO_5034693109" evidence="2">
    <location>
        <begin position="47"/>
        <end position="251"/>
    </location>
</feature>
<dbReference type="PANTHER" id="PTHR15193">
    <property type="entry name" value="CD83 ANTIGEN"/>
    <property type="match status" value="1"/>
</dbReference>
<evidence type="ECO:0000259" key="3">
    <source>
        <dbReference type="PROSITE" id="PS50835"/>
    </source>
</evidence>
<reference evidence="4" key="2">
    <citation type="submission" date="2025-08" db="UniProtKB">
        <authorList>
            <consortium name="Ensembl"/>
        </authorList>
    </citation>
    <scope>IDENTIFICATION</scope>
</reference>
<dbReference type="Proteomes" id="UP000694397">
    <property type="component" value="Chromosome 18"/>
</dbReference>
<reference evidence="4 5" key="1">
    <citation type="submission" date="2019-04" db="EMBL/GenBank/DDBJ databases">
        <authorList>
            <consortium name="Wellcome Sanger Institute Data Sharing"/>
        </authorList>
    </citation>
    <scope>NUCLEOTIDE SEQUENCE [LARGE SCALE GENOMIC DNA]</scope>
</reference>
<sequence length="251" mass="27742">MRGSEPRLQSRHATPAVMDFLLDLHAHLRLPLVLLLLLLAARTVTVSPSSADGDAAVPRRHVRSQCGGDALLSCRAALKTGVRYRDVRWYKVAEGPQPERSGILRKSLTTNVTHQYRGYGGGPAPLLDGDSLDLILFNTTAQDGGTYSCFLSAPVGEQNQEGMVYLTVTGCPEETTFSDLWLEGILFFTVALSLFLFFICWVLLKNLSVLGEKQKQLLKEKILKTPLEKKTLQLIYTPGLKDGSPYRHVCV</sequence>
<dbReference type="InterPro" id="IPR002195">
    <property type="entry name" value="Dihydroorotase_CS"/>
</dbReference>
<keyword evidence="1" id="KW-0812">Transmembrane</keyword>
<evidence type="ECO:0000313" key="4">
    <source>
        <dbReference type="Ensembl" id="ENSSFOP00015045549.1"/>
    </source>
</evidence>
<dbReference type="KEGG" id="sfm:108933850"/>
<dbReference type="PROSITE" id="PS50835">
    <property type="entry name" value="IG_LIKE"/>
    <property type="match status" value="1"/>
</dbReference>
<dbReference type="SUPFAM" id="SSF48726">
    <property type="entry name" value="Immunoglobulin"/>
    <property type="match status" value="1"/>
</dbReference>
<dbReference type="PROSITE" id="PS00482">
    <property type="entry name" value="DIHYDROOROTASE_1"/>
    <property type="match status" value="1"/>
</dbReference>
<accession>A0A8C9TDK3</accession>
<dbReference type="InterPro" id="IPR003599">
    <property type="entry name" value="Ig_sub"/>
</dbReference>
<dbReference type="PANTHER" id="PTHR15193:SF1">
    <property type="entry name" value="CD83 ANTIGEN"/>
    <property type="match status" value="1"/>
</dbReference>
<dbReference type="CTD" id="9308"/>
<feature type="signal peptide" evidence="2">
    <location>
        <begin position="1"/>
        <end position="46"/>
    </location>
</feature>
<dbReference type="GeneTree" id="ENSGT00510000051337"/>
<protein>
    <submittedName>
        <fullName evidence="4">CD83 antigen-like</fullName>
    </submittedName>
</protein>
<dbReference type="SMART" id="SM00409">
    <property type="entry name" value="IG"/>
    <property type="match status" value="1"/>
</dbReference>
<dbReference type="InterPro" id="IPR036179">
    <property type="entry name" value="Ig-like_dom_sf"/>
</dbReference>
<evidence type="ECO:0000313" key="5">
    <source>
        <dbReference type="Proteomes" id="UP000694397"/>
    </source>
</evidence>
<dbReference type="AlphaFoldDB" id="A0A8C9TDK3"/>
<dbReference type="Ensembl" id="ENSSFOT00015057458.1">
    <property type="protein sequence ID" value="ENSSFOP00015045549.1"/>
    <property type="gene ID" value="ENSSFOG00015025635.1"/>
</dbReference>
<feature type="domain" description="Ig-like" evidence="3">
    <location>
        <begin position="31"/>
        <end position="167"/>
    </location>
</feature>
<keyword evidence="1" id="KW-1133">Transmembrane helix</keyword>
<name>A0A8C9TDK3_SCLFO</name>
<dbReference type="InterPro" id="IPR013106">
    <property type="entry name" value="Ig_V-set"/>
</dbReference>
<organism evidence="4 5">
    <name type="scientific">Scleropages formosus</name>
    <name type="common">Asian bonytongue</name>
    <name type="synonym">Osteoglossum formosum</name>
    <dbReference type="NCBI Taxonomy" id="113540"/>
    <lineage>
        <taxon>Eukaryota</taxon>
        <taxon>Metazoa</taxon>
        <taxon>Chordata</taxon>
        <taxon>Craniata</taxon>
        <taxon>Vertebrata</taxon>
        <taxon>Euteleostomi</taxon>
        <taxon>Actinopterygii</taxon>
        <taxon>Neopterygii</taxon>
        <taxon>Teleostei</taxon>
        <taxon>Osteoglossocephala</taxon>
        <taxon>Osteoglossomorpha</taxon>
        <taxon>Osteoglossiformes</taxon>
        <taxon>Osteoglossidae</taxon>
        <taxon>Scleropages</taxon>
    </lineage>
</organism>
<feature type="transmembrane region" description="Helical" evidence="1">
    <location>
        <begin position="180"/>
        <end position="204"/>
    </location>
</feature>